<dbReference type="InterPro" id="IPR023393">
    <property type="entry name" value="START-like_dom_sf"/>
</dbReference>
<dbReference type="InterPro" id="IPR019587">
    <property type="entry name" value="Polyketide_cyclase/dehydratase"/>
</dbReference>
<protein>
    <recommendedName>
        <fullName evidence="3">Cyclase</fullName>
    </recommendedName>
</protein>
<dbReference type="EMBL" id="AP012057">
    <property type="protein sequence ID" value="BAN03632.1"/>
    <property type="molecule type" value="Genomic_DNA"/>
</dbReference>
<dbReference type="KEGG" id="aym:YM304_33180"/>
<dbReference type="RefSeq" id="WP_015442879.1">
    <property type="nucleotide sequence ID" value="NC_020520.1"/>
</dbReference>
<dbReference type="Pfam" id="PF10604">
    <property type="entry name" value="Polyketide_cyc2"/>
    <property type="match status" value="1"/>
</dbReference>
<gene>
    <name evidence="1" type="ORF">YM304_33180</name>
</gene>
<sequence length="156" mass="17663">MTVEFERRTTLPTTPERAFDVSLDVDLHLESFKDSEESIVGGVTSGEMALGDTVTWRARHFGIWWTMTSTITEYERPHRFVDEQKKGPFKSFRHVHVFESLDDGSTLMIDSVEFAAPLGVLGRIAEKVALERYLPRLIELRNAELTRFFASPGGAA</sequence>
<dbReference type="AlphaFoldDB" id="A0A6C7ECA2"/>
<dbReference type="CDD" id="cd07820">
    <property type="entry name" value="SRPBCC_3"/>
    <property type="match status" value="1"/>
</dbReference>
<dbReference type="Proteomes" id="UP000011863">
    <property type="component" value="Chromosome"/>
</dbReference>
<dbReference type="Gene3D" id="3.30.530.20">
    <property type="match status" value="1"/>
</dbReference>
<accession>A0A6C7ECA2</accession>
<proteinExistence type="predicted"/>
<dbReference type="SUPFAM" id="SSF55961">
    <property type="entry name" value="Bet v1-like"/>
    <property type="match status" value="1"/>
</dbReference>
<keyword evidence="2" id="KW-1185">Reference proteome</keyword>
<evidence type="ECO:0000313" key="2">
    <source>
        <dbReference type="Proteomes" id="UP000011863"/>
    </source>
</evidence>
<dbReference type="OrthoDB" id="9801773at2"/>
<reference evidence="1 2" key="1">
    <citation type="journal article" date="2013" name="Int. J. Syst. Evol. Microbiol.">
        <title>Ilumatobacter nonamiense sp. nov. and Ilumatobacter coccineum sp. nov., isolated from seashore sand.</title>
        <authorList>
            <person name="Matsumoto A."/>
            <person name="Kasai H."/>
            <person name="Matsuo Y."/>
            <person name="Shizuri Y."/>
            <person name="Ichikawa N."/>
            <person name="Fujita N."/>
            <person name="Omura S."/>
            <person name="Takahashi Y."/>
        </authorList>
    </citation>
    <scope>NUCLEOTIDE SEQUENCE [LARGE SCALE GENOMIC DNA]</scope>
    <source>
        <strain evidence="2">NBRC 103263 / KCTC 29153 / YM16-304</strain>
    </source>
</reference>
<evidence type="ECO:0008006" key="3">
    <source>
        <dbReference type="Google" id="ProtNLM"/>
    </source>
</evidence>
<evidence type="ECO:0000313" key="1">
    <source>
        <dbReference type="EMBL" id="BAN03632.1"/>
    </source>
</evidence>
<name>A0A6C7ECA2_ILUCY</name>
<organism evidence="1 2">
    <name type="scientific">Ilumatobacter coccineus (strain NBRC 103263 / KCTC 29153 / YM16-304)</name>
    <dbReference type="NCBI Taxonomy" id="1313172"/>
    <lineage>
        <taxon>Bacteria</taxon>
        <taxon>Bacillati</taxon>
        <taxon>Actinomycetota</taxon>
        <taxon>Acidimicrobiia</taxon>
        <taxon>Acidimicrobiales</taxon>
        <taxon>Ilumatobacteraceae</taxon>
        <taxon>Ilumatobacter</taxon>
    </lineage>
</organism>